<dbReference type="PANTHER" id="PTHR43312:SF1">
    <property type="entry name" value="NADP-DEPENDENT OXIDOREDUCTASE DOMAIN-CONTAINING PROTEIN"/>
    <property type="match status" value="1"/>
</dbReference>
<dbReference type="Pfam" id="PF00248">
    <property type="entry name" value="Aldo_ket_red"/>
    <property type="match status" value="1"/>
</dbReference>
<evidence type="ECO:0000313" key="2">
    <source>
        <dbReference type="EMBL" id="NEV64666.1"/>
    </source>
</evidence>
<dbReference type="Proteomes" id="UP000483379">
    <property type="component" value="Unassembled WGS sequence"/>
</dbReference>
<dbReference type="EMBL" id="JAAIJQ010000103">
    <property type="protein sequence ID" value="NEV64666.1"/>
    <property type="molecule type" value="Genomic_DNA"/>
</dbReference>
<keyword evidence="3" id="KW-1185">Reference proteome</keyword>
<organism evidence="2 3">
    <name type="scientific">Thiorhodococcus minor</name>
    <dbReference type="NCBI Taxonomy" id="57489"/>
    <lineage>
        <taxon>Bacteria</taxon>
        <taxon>Pseudomonadati</taxon>
        <taxon>Pseudomonadota</taxon>
        <taxon>Gammaproteobacteria</taxon>
        <taxon>Chromatiales</taxon>
        <taxon>Chromatiaceae</taxon>
        <taxon>Thiorhodococcus</taxon>
    </lineage>
</organism>
<evidence type="ECO:0000313" key="3">
    <source>
        <dbReference type="Proteomes" id="UP000483379"/>
    </source>
</evidence>
<protein>
    <submittedName>
        <fullName evidence="2">Aldo/keto reductase</fullName>
    </submittedName>
</protein>
<proteinExistence type="predicted"/>
<accession>A0A6M0K4F9</accession>
<dbReference type="AlphaFoldDB" id="A0A6M0K4F9"/>
<dbReference type="InterPro" id="IPR023210">
    <property type="entry name" value="NADP_OxRdtase_dom"/>
</dbReference>
<comment type="caution">
    <text evidence="2">The sequence shown here is derived from an EMBL/GenBank/DDBJ whole genome shotgun (WGS) entry which is preliminary data.</text>
</comment>
<gene>
    <name evidence="2" type="ORF">G3446_22825</name>
</gene>
<dbReference type="InterPro" id="IPR036812">
    <property type="entry name" value="NAD(P)_OxRdtase_dom_sf"/>
</dbReference>
<sequence length="307" mass="33599">MDRRALIKLIGAGVVTATTRPLGAAALTSPRLIAKPIPSTGEPLTVIGMGTWQTFNVGSDQPLRDARTSVLQAFFAAGGQLVDSSPMYGSSQDVVGDALDRLGHPERLFSADKVWTRDGDETRAQTTVSAAKWRIGRFDLMQIHNLLSWEAHLERLAEMKAQGEVRYIGVTTSHGRRHLELEQVMRGNALDFVQLTYNPADREVEARLLPLAREHGMAVIANRPFRGGGLVDRLQRRGGPLPGWAGEIGCHNWPQLVLKWIVSHPAVTCAIPATSRVDHMRENMGAAVGELPDEALRARMLEAIQTA</sequence>
<feature type="domain" description="NADP-dependent oxidoreductase" evidence="1">
    <location>
        <begin position="47"/>
        <end position="296"/>
    </location>
</feature>
<evidence type="ECO:0000259" key="1">
    <source>
        <dbReference type="Pfam" id="PF00248"/>
    </source>
</evidence>
<dbReference type="SUPFAM" id="SSF51430">
    <property type="entry name" value="NAD(P)-linked oxidoreductase"/>
    <property type="match status" value="1"/>
</dbReference>
<dbReference type="RefSeq" id="WP_164455624.1">
    <property type="nucleotide sequence ID" value="NZ_JAAIJQ010000103.1"/>
</dbReference>
<name>A0A6M0K4F9_9GAMM</name>
<dbReference type="PANTHER" id="PTHR43312">
    <property type="entry name" value="D-THREO-ALDOSE 1-DEHYDROGENASE"/>
    <property type="match status" value="1"/>
</dbReference>
<dbReference type="Gene3D" id="3.20.20.100">
    <property type="entry name" value="NADP-dependent oxidoreductase domain"/>
    <property type="match status" value="1"/>
</dbReference>
<dbReference type="CDD" id="cd19095">
    <property type="entry name" value="AKR_PA4992-like"/>
    <property type="match status" value="1"/>
</dbReference>
<dbReference type="InterPro" id="IPR053135">
    <property type="entry name" value="AKR2_Oxidoreductase"/>
</dbReference>
<reference evidence="2 3" key="1">
    <citation type="submission" date="2020-02" db="EMBL/GenBank/DDBJ databases">
        <title>Genome sequences of Thiorhodococcus mannitoliphagus and Thiorhodococcus minor, purple sulfur photosynthetic bacteria in the gammaproteobacterial family, Chromatiaceae.</title>
        <authorList>
            <person name="Aviles F.A."/>
            <person name="Meyer T.E."/>
            <person name="Kyndt J.A."/>
        </authorList>
    </citation>
    <scope>NUCLEOTIDE SEQUENCE [LARGE SCALE GENOMIC DNA]</scope>
    <source>
        <strain evidence="2 3">DSM 11518</strain>
    </source>
</reference>